<dbReference type="GO" id="GO:0008107">
    <property type="term" value="F:galactoside 2-alpha-L-fucosyltransferase activity"/>
    <property type="evidence" value="ECO:0007669"/>
    <property type="project" value="InterPro"/>
</dbReference>
<keyword evidence="1" id="KW-0328">Glycosyltransferase</keyword>
<sequence>MLLSPRFVALSERIERHVITVSLIGGLGNQMFQYAAGKALAERHSVGLVLDLNGFKNDALRSFLLDRLCVPEAANQGGSAGSAEKPPNHFVRSLWRQRIDRVLGLAGLPKLAAPADSYREPHFHFDSAFDSLGPHTSLFGYFQSERYFSSIAESLREWFSPREPFGEAAAGMLALIERSPLPVSVHVRRGDYLNPGTAEFHGILGVPYYRDALARLECTIGREAELFIFSDDPMAAERVLAFVPRSRLVHVCGDPDRPWEDMALMARCRHHVIANSSFSWWGAWLNRAPDKVVLAPRAWFAPNELNKRDTRDLYPAGWRLV</sequence>
<dbReference type="EMBL" id="VITW01000006">
    <property type="protein sequence ID" value="TWB72445.1"/>
    <property type="molecule type" value="Genomic_DNA"/>
</dbReference>
<dbReference type="GO" id="GO:0005975">
    <property type="term" value="P:carbohydrate metabolic process"/>
    <property type="evidence" value="ECO:0007669"/>
    <property type="project" value="InterPro"/>
</dbReference>
<dbReference type="GO" id="GO:0016020">
    <property type="term" value="C:membrane"/>
    <property type="evidence" value="ECO:0007669"/>
    <property type="project" value="InterPro"/>
</dbReference>
<proteinExistence type="predicted"/>
<organism evidence="3 4">
    <name type="scientific">Bradyrhizobium sacchari</name>
    <dbReference type="NCBI Taxonomy" id="1399419"/>
    <lineage>
        <taxon>Bacteria</taxon>
        <taxon>Pseudomonadati</taxon>
        <taxon>Pseudomonadota</taxon>
        <taxon>Alphaproteobacteria</taxon>
        <taxon>Hyphomicrobiales</taxon>
        <taxon>Nitrobacteraceae</taxon>
        <taxon>Bradyrhizobium</taxon>
    </lineage>
</organism>
<dbReference type="PANTHER" id="PTHR11927:SF9">
    <property type="entry name" value="L-FUCOSYLTRANSFERASE"/>
    <property type="match status" value="1"/>
</dbReference>
<dbReference type="AlphaFoldDB" id="A0A560JMV4"/>
<dbReference type="STRING" id="1399419.A5906_33410"/>
<accession>A0A560JMV4</accession>
<dbReference type="RefSeq" id="WP_080136162.1">
    <property type="nucleotide sequence ID" value="NZ_LWIG01000012.1"/>
</dbReference>
<keyword evidence="2 3" id="KW-0808">Transferase</keyword>
<evidence type="ECO:0000256" key="1">
    <source>
        <dbReference type="ARBA" id="ARBA00022676"/>
    </source>
</evidence>
<name>A0A560JMV4_9BRAD</name>
<dbReference type="CDD" id="cd11301">
    <property type="entry name" value="Fut1_Fut2_like"/>
    <property type="match status" value="1"/>
</dbReference>
<reference evidence="3 4" key="1">
    <citation type="submission" date="2019-06" db="EMBL/GenBank/DDBJ databases">
        <title>Genomic Encyclopedia of Type Strains, Phase IV (KMG-V): Genome sequencing to study the core and pangenomes of soil and plant-associated prokaryotes.</title>
        <authorList>
            <person name="Whitman W."/>
        </authorList>
    </citation>
    <scope>NUCLEOTIDE SEQUENCE [LARGE SCALE GENOMIC DNA]</scope>
    <source>
        <strain evidence="3 4">BR 10556</strain>
    </source>
</reference>
<evidence type="ECO:0000313" key="4">
    <source>
        <dbReference type="Proteomes" id="UP000315914"/>
    </source>
</evidence>
<comment type="caution">
    <text evidence="3">The sequence shown here is derived from an EMBL/GenBank/DDBJ whole genome shotgun (WGS) entry which is preliminary data.</text>
</comment>
<gene>
    <name evidence="3" type="ORF">FBZ95_106160</name>
</gene>
<evidence type="ECO:0000313" key="3">
    <source>
        <dbReference type="EMBL" id="TWB72445.1"/>
    </source>
</evidence>
<protein>
    <submittedName>
        <fullName evidence="3">Glycosyl transferase family 11</fullName>
    </submittedName>
</protein>
<dbReference type="OrthoDB" id="9794601at2"/>
<dbReference type="PANTHER" id="PTHR11927">
    <property type="entry name" value="GALACTOSIDE 2-L-FUCOSYLTRANSFERASE"/>
    <property type="match status" value="1"/>
</dbReference>
<evidence type="ECO:0000256" key="2">
    <source>
        <dbReference type="ARBA" id="ARBA00022679"/>
    </source>
</evidence>
<dbReference type="InterPro" id="IPR002516">
    <property type="entry name" value="Glyco_trans_11"/>
</dbReference>
<keyword evidence="4" id="KW-1185">Reference proteome</keyword>
<dbReference type="Pfam" id="PF01531">
    <property type="entry name" value="Glyco_transf_11"/>
    <property type="match status" value="1"/>
</dbReference>
<dbReference type="Proteomes" id="UP000315914">
    <property type="component" value="Unassembled WGS sequence"/>
</dbReference>